<reference evidence="2" key="1">
    <citation type="journal article" date="2019" name="Int. J. Syst. Evol. Microbiol.">
        <title>The Global Catalogue of Microorganisms (GCM) 10K type strain sequencing project: providing services to taxonomists for standard genome sequencing and annotation.</title>
        <authorList>
            <consortium name="The Broad Institute Genomics Platform"/>
            <consortium name="The Broad Institute Genome Sequencing Center for Infectious Disease"/>
            <person name="Wu L."/>
            <person name="Ma J."/>
        </authorList>
    </citation>
    <scope>NUCLEOTIDE SEQUENCE [LARGE SCALE GENOMIC DNA]</scope>
    <source>
        <strain evidence="2">JCM 17925</strain>
    </source>
</reference>
<proteinExistence type="predicted"/>
<comment type="caution">
    <text evidence="1">The sequence shown here is derived from an EMBL/GenBank/DDBJ whole genome shotgun (WGS) entry which is preliminary data.</text>
</comment>
<dbReference type="EMBL" id="BAABHB010000018">
    <property type="protein sequence ID" value="GAA4419498.1"/>
    <property type="molecule type" value="Genomic_DNA"/>
</dbReference>
<evidence type="ECO:0000313" key="1">
    <source>
        <dbReference type="EMBL" id="GAA4419498.1"/>
    </source>
</evidence>
<name>A0ABP8L008_9BACT</name>
<evidence type="ECO:0000313" key="2">
    <source>
        <dbReference type="Proteomes" id="UP001500936"/>
    </source>
</evidence>
<protein>
    <submittedName>
        <fullName evidence="1">Uncharacterized protein</fullName>
    </submittedName>
</protein>
<organism evidence="1 2">
    <name type="scientific">Nibrella viscosa</name>
    <dbReference type="NCBI Taxonomy" id="1084524"/>
    <lineage>
        <taxon>Bacteria</taxon>
        <taxon>Pseudomonadati</taxon>
        <taxon>Bacteroidota</taxon>
        <taxon>Cytophagia</taxon>
        <taxon>Cytophagales</taxon>
        <taxon>Spirosomataceae</taxon>
        <taxon>Nibrella</taxon>
    </lineage>
</organism>
<keyword evidence="2" id="KW-1185">Reference proteome</keyword>
<sequence length="72" mass="7827">MEATTFPYKATIPPLRKPEAATQLRVVFSNNNSFKYTALQLLLVSRGVKVCNILPPGEAAAVSALGQLYLSF</sequence>
<accession>A0ABP8L008</accession>
<dbReference type="Proteomes" id="UP001500936">
    <property type="component" value="Unassembled WGS sequence"/>
</dbReference>
<gene>
    <name evidence="1" type="ORF">GCM10023187_53870</name>
</gene>